<feature type="transmembrane region" description="Helical" evidence="2">
    <location>
        <begin position="222"/>
        <end position="242"/>
    </location>
</feature>
<keyword evidence="2" id="KW-0472">Membrane</keyword>
<feature type="transmembrane region" description="Helical" evidence="2">
    <location>
        <begin position="265"/>
        <end position="287"/>
    </location>
</feature>
<accession>A0A136JCZ2</accession>
<evidence type="ECO:0000313" key="4">
    <source>
        <dbReference type="Proteomes" id="UP000070501"/>
    </source>
</evidence>
<feature type="transmembrane region" description="Helical" evidence="2">
    <location>
        <begin position="107"/>
        <end position="126"/>
    </location>
</feature>
<organism evidence="3 4">
    <name type="scientific">Microdochium bolleyi</name>
    <dbReference type="NCBI Taxonomy" id="196109"/>
    <lineage>
        <taxon>Eukaryota</taxon>
        <taxon>Fungi</taxon>
        <taxon>Dikarya</taxon>
        <taxon>Ascomycota</taxon>
        <taxon>Pezizomycotina</taxon>
        <taxon>Sordariomycetes</taxon>
        <taxon>Xylariomycetidae</taxon>
        <taxon>Xylariales</taxon>
        <taxon>Microdochiaceae</taxon>
        <taxon>Microdochium</taxon>
    </lineage>
</organism>
<feature type="transmembrane region" description="Helical" evidence="2">
    <location>
        <begin position="193"/>
        <end position="215"/>
    </location>
</feature>
<keyword evidence="2" id="KW-0812">Transmembrane</keyword>
<dbReference type="STRING" id="196109.A0A136JCZ2"/>
<evidence type="ECO:0000256" key="1">
    <source>
        <dbReference type="SAM" id="MobiDB-lite"/>
    </source>
</evidence>
<keyword evidence="4" id="KW-1185">Reference proteome</keyword>
<proteinExistence type="predicted"/>
<feature type="region of interest" description="Disordered" evidence="1">
    <location>
        <begin position="59"/>
        <end position="78"/>
    </location>
</feature>
<keyword evidence="2" id="KW-1133">Transmembrane helix</keyword>
<feature type="transmembrane region" description="Helical" evidence="2">
    <location>
        <begin position="168"/>
        <end position="187"/>
    </location>
</feature>
<dbReference type="EMBL" id="KQ964246">
    <property type="protein sequence ID" value="KXJ95020.1"/>
    <property type="molecule type" value="Genomic_DNA"/>
</dbReference>
<feature type="transmembrane region" description="Helical" evidence="2">
    <location>
        <begin position="138"/>
        <end position="156"/>
    </location>
</feature>
<dbReference type="OrthoDB" id="9993796at2759"/>
<reference evidence="4" key="1">
    <citation type="submission" date="2016-02" db="EMBL/GenBank/DDBJ databases">
        <title>Draft genome sequence of Microdochium bolleyi, a fungal endophyte of beachgrass.</title>
        <authorList>
            <consortium name="DOE Joint Genome Institute"/>
            <person name="David A.S."/>
            <person name="May G."/>
            <person name="Haridas S."/>
            <person name="Lim J."/>
            <person name="Wang M."/>
            <person name="Labutti K."/>
            <person name="Lipzen A."/>
            <person name="Barry K."/>
            <person name="Grigoriev I.V."/>
        </authorList>
    </citation>
    <scope>NUCLEOTIDE SEQUENCE [LARGE SCALE GENOMIC DNA]</scope>
    <source>
        <strain evidence="4">J235TASD1</strain>
    </source>
</reference>
<evidence type="ECO:0000256" key="2">
    <source>
        <dbReference type="SAM" id="Phobius"/>
    </source>
</evidence>
<name>A0A136JCZ2_9PEZI</name>
<protein>
    <submittedName>
        <fullName evidence="3">Uncharacterized protein</fullName>
    </submittedName>
</protein>
<feature type="transmembrane region" description="Helical" evidence="2">
    <location>
        <begin position="16"/>
        <end position="36"/>
    </location>
</feature>
<dbReference type="AlphaFoldDB" id="A0A136JCZ2"/>
<sequence>MAPRQSRPASAPLPHAWRPVVVAVMAGMSLLGAYTVSTQHFNGMGAAMEKYIVPATSPSWRPSSSSSPSPAGGSDPVVPGKATTVAAAASAEALGYPGAPKPLTTQFTGNLTIDLVLTYLIGYFSGLLDGEVGLEHRLYAVWAFMQFGGCCAVMLLEGQRKGTKGWRAGAFTTTFTVLVQVMSYMFMQPLWTIAHLLTSDVAGLAGPVTISTLSVEDNLWELVVFPLTVTLTYICTIIPVFLPSPGVLTATQHYGWIAAWQPFPIYHFVVQWFLSRVVRVALGPLRLRNKQTGQPLSASRAYLTCVRWVYNFIAAMGIVAQVPVLALVLLPRSAWGPIRDIVPLPASLEAYLGNRSGASLSLWSIFAPYQPWNYPTVDAENLKSGELAPLAVHFLHYDMYLGCGSLLIWALYLYKTTAITGGGVSSGKRRPGQAPAMSLPGVAARAAGWFCIGGFPAAIATVLWHRDVAIHTLDGGGAQGGVKEKL</sequence>
<feature type="transmembrane region" description="Helical" evidence="2">
    <location>
        <begin position="308"/>
        <end position="330"/>
    </location>
</feature>
<gene>
    <name evidence="3" type="ORF">Micbo1qcDRAFT_230370</name>
</gene>
<feature type="transmembrane region" description="Helical" evidence="2">
    <location>
        <begin position="394"/>
        <end position="414"/>
    </location>
</feature>
<dbReference type="Proteomes" id="UP000070501">
    <property type="component" value="Unassembled WGS sequence"/>
</dbReference>
<evidence type="ECO:0000313" key="3">
    <source>
        <dbReference type="EMBL" id="KXJ95020.1"/>
    </source>
</evidence>
<dbReference type="InParanoid" id="A0A136JCZ2"/>